<dbReference type="EMBL" id="BAABWN010000006">
    <property type="protein sequence ID" value="GAA6168242.1"/>
    <property type="molecule type" value="Genomic_DNA"/>
</dbReference>
<gene>
    <name evidence="2" type="ORF">NBRC116591_20530</name>
</gene>
<keyword evidence="3" id="KW-1185">Reference proteome</keyword>
<protein>
    <recommendedName>
        <fullName evidence="1">Toxin SymE-like domain-containing protein</fullName>
    </recommendedName>
</protein>
<dbReference type="RefSeq" id="WP_353302913.1">
    <property type="nucleotide sequence ID" value="NZ_BAABWN010000006.1"/>
</dbReference>
<name>A0ABQ0A9I5_9GAMM</name>
<dbReference type="Proteomes" id="UP001465153">
    <property type="component" value="Unassembled WGS sequence"/>
</dbReference>
<dbReference type="Pfam" id="PF08845">
    <property type="entry name" value="SymE_toxin"/>
    <property type="match status" value="1"/>
</dbReference>
<evidence type="ECO:0000259" key="1">
    <source>
        <dbReference type="Pfam" id="PF08845"/>
    </source>
</evidence>
<evidence type="ECO:0000313" key="2">
    <source>
        <dbReference type="EMBL" id="GAA6168242.1"/>
    </source>
</evidence>
<sequence length="87" mass="9999">MAKRNGTPELRSAQEKSSKIRKLKVRKSFYPYKPGDAYANRFKGYPTVPLIQLKGYWLNKAGFTIDTELAVHVKDSRITIKIKEPSQ</sequence>
<reference evidence="2 3" key="1">
    <citation type="submission" date="2024-04" db="EMBL/GenBank/DDBJ databases">
        <title>Draft genome sequence of Sessilibacter corallicola NBRC 116591.</title>
        <authorList>
            <person name="Miyakawa T."/>
            <person name="Kusuya Y."/>
            <person name="Miura T."/>
        </authorList>
    </citation>
    <scope>NUCLEOTIDE SEQUENCE [LARGE SCALE GENOMIC DNA]</scope>
    <source>
        <strain evidence="2 3">KU-00831-HH</strain>
    </source>
</reference>
<organism evidence="2 3">
    <name type="scientific">Sessilibacter corallicola</name>
    <dbReference type="NCBI Taxonomy" id="2904075"/>
    <lineage>
        <taxon>Bacteria</taxon>
        <taxon>Pseudomonadati</taxon>
        <taxon>Pseudomonadota</taxon>
        <taxon>Gammaproteobacteria</taxon>
        <taxon>Cellvibrionales</taxon>
        <taxon>Cellvibrionaceae</taxon>
        <taxon>Sessilibacter</taxon>
    </lineage>
</organism>
<comment type="caution">
    <text evidence="2">The sequence shown here is derived from an EMBL/GenBank/DDBJ whole genome shotgun (WGS) entry which is preliminary data.</text>
</comment>
<proteinExistence type="predicted"/>
<accession>A0ABQ0A9I5</accession>
<dbReference type="InterPro" id="IPR014944">
    <property type="entry name" value="Toxin_SymE-like"/>
</dbReference>
<feature type="domain" description="Toxin SymE-like" evidence="1">
    <location>
        <begin position="23"/>
        <end position="81"/>
    </location>
</feature>
<evidence type="ECO:0000313" key="3">
    <source>
        <dbReference type="Proteomes" id="UP001465153"/>
    </source>
</evidence>